<dbReference type="InterPro" id="IPR005801">
    <property type="entry name" value="ADC_synthase"/>
</dbReference>
<gene>
    <name evidence="2" type="ORF">SAMN05444362_101333</name>
</gene>
<proteinExistence type="predicted"/>
<dbReference type="Pfam" id="PF00425">
    <property type="entry name" value="Chorismate_bind"/>
    <property type="match status" value="1"/>
</dbReference>
<feature type="domain" description="Chorismate-utilising enzyme C-terminal" evidence="1">
    <location>
        <begin position="75"/>
        <end position="319"/>
    </location>
</feature>
<dbReference type="OrthoDB" id="9803598at2"/>
<dbReference type="InterPro" id="IPR019999">
    <property type="entry name" value="Anth_synth_I-like"/>
</dbReference>
<dbReference type="GO" id="GO:0046820">
    <property type="term" value="F:4-amino-4-deoxychorismate synthase activity"/>
    <property type="evidence" value="ECO:0007669"/>
    <property type="project" value="TreeGrafter"/>
</dbReference>
<dbReference type="NCBIfam" id="NF005486">
    <property type="entry name" value="PRK07093.1"/>
    <property type="match status" value="1"/>
</dbReference>
<organism evidence="2 3">
    <name type="scientific">Dysgonomonas macrotermitis</name>
    <dbReference type="NCBI Taxonomy" id="1346286"/>
    <lineage>
        <taxon>Bacteria</taxon>
        <taxon>Pseudomonadati</taxon>
        <taxon>Bacteroidota</taxon>
        <taxon>Bacteroidia</taxon>
        <taxon>Bacteroidales</taxon>
        <taxon>Dysgonomonadaceae</taxon>
        <taxon>Dysgonomonas</taxon>
    </lineage>
</organism>
<dbReference type="PRINTS" id="PR00095">
    <property type="entry name" value="ANTSNTHASEI"/>
</dbReference>
<dbReference type="Proteomes" id="UP000184480">
    <property type="component" value="Unassembled WGS sequence"/>
</dbReference>
<reference evidence="3" key="1">
    <citation type="submission" date="2016-11" db="EMBL/GenBank/DDBJ databases">
        <authorList>
            <person name="Varghese N."/>
            <person name="Submissions S."/>
        </authorList>
    </citation>
    <scope>NUCLEOTIDE SEQUENCE [LARGE SCALE GENOMIC DNA]</scope>
    <source>
        <strain evidence="3">DSM 27370</strain>
    </source>
</reference>
<dbReference type="InterPro" id="IPR015890">
    <property type="entry name" value="Chorismate_C"/>
</dbReference>
<dbReference type="Gene3D" id="3.60.120.10">
    <property type="entry name" value="Anthranilate synthase"/>
    <property type="match status" value="1"/>
</dbReference>
<accession>A0A1M4TIE5</accession>
<dbReference type="AlphaFoldDB" id="A0A1M4TIE5"/>
<protein>
    <submittedName>
        <fullName evidence="2">Para-aminobenzoate synthetase component 1</fullName>
    </submittedName>
</protein>
<evidence type="ECO:0000313" key="2">
    <source>
        <dbReference type="EMBL" id="SHE44104.1"/>
    </source>
</evidence>
<evidence type="ECO:0000259" key="1">
    <source>
        <dbReference type="Pfam" id="PF00425"/>
    </source>
</evidence>
<dbReference type="STRING" id="1346286.SAMN05444362_101333"/>
<dbReference type="SUPFAM" id="SSF56322">
    <property type="entry name" value="ADC synthase"/>
    <property type="match status" value="1"/>
</dbReference>
<dbReference type="PANTHER" id="PTHR11236">
    <property type="entry name" value="AMINOBENZOATE/ANTHRANILATE SYNTHASE"/>
    <property type="match status" value="1"/>
</dbReference>
<dbReference type="RefSeq" id="WP_062175425.1">
    <property type="nucleotide sequence ID" value="NZ_BBXL01000001.1"/>
</dbReference>
<sequence length="325" mass="37075">MFYTDINIIIQKMNKAGEMHSPFLFAFNFELTEGIFIENPFTNKEVFFKTGIYSNKTSDKVQVDAVRFDISPISFEEYEQKYNIIHKGLRRGDSFLTNLTISTPIETDLCMDDIFRLSNAPYQLYIPDKFVCFSPERFVHISNGILSTNPMKGTIDASLPDAEQTILSDFKETAEHNTIVDLLRNDISQICRNVRVKRFRYIEHIRNRFQNILQVSSEIEGQLPADYHSHLGDIIYQMLPAGSISGAPKNATIDLIKKAEGGPRGYYTGIFGVYDGTNLNSAVLIRFIESRNGQLFYHSGGGITAYSNCRDEYNEVLKKIYLPFG</sequence>
<name>A0A1M4TIE5_9BACT</name>
<dbReference type="GO" id="GO:0000162">
    <property type="term" value="P:L-tryptophan biosynthetic process"/>
    <property type="evidence" value="ECO:0007669"/>
    <property type="project" value="TreeGrafter"/>
</dbReference>
<dbReference type="PANTHER" id="PTHR11236:SF50">
    <property type="entry name" value="AMINODEOXYCHORISMATE SYNTHASE COMPONENT 1"/>
    <property type="match status" value="1"/>
</dbReference>
<dbReference type="EMBL" id="FQUC01000001">
    <property type="protein sequence ID" value="SHE44104.1"/>
    <property type="molecule type" value="Genomic_DNA"/>
</dbReference>
<keyword evidence="3" id="KW-1185">Reference proteome</keyword>
<evidence type="ECO:0000313" key="3">
    <source>
        <dbReference type="Proteomes" id="UP000184480"/>
    </source>
</evidence>